<reference evidence="7" key="1">
    <citation type="submission" date="2016-11" db="UniProtKB">
        <authorList>
            <consortium name="WormBaseParasite"/>
        </authorList>
    </citation>
    <scope>IDENTIFICATION</scope>
</reference>
<name>A0A1I8B2J3_MELHA</name>
<evidence type="ECO:0000256" key="1">
    <source>
        <dbReference type="ARBA" id="ARBA00022771"/>
    </source>
</evidence>
<dbReference type="AlphaFoldDB" id="A0A1I8B2J3"/>
<dbReference type="WBParaSite" id="MhA1_Contig1230.frz3.gene7">
    <property type="protein sequence ID" value="MhA1_Contig1230.frz3.gene7"/>
    <property type="gene ID" value="MhA1_Contig1230.frz3.gene7"/>
</dbReference>
<keyword evidence="6" id="KW-1185">Reference proteome</keyword>
<proteinExistence type="predicted"/>
<protein>
    <submittedName>
        <fullName evidence="7">RING-type domain-containing protein</fullName>
    </submittedName>
</protein>
<dbReference type="Proteomes" id="UP000095281">
    <property type="component" value="Unplaced"/>
</dbReference>
<evidence type="ECO:0000313" key="7">
    <source>
        <dbReference type="WBParaSite" id="MhA1_Contig1230.frz3.gene7"/>
    </source>
</evidence>
<dbReference type="InterPro" id="IPR001841">
    <property type="entry name" value="Znf_RING"/>
</dbReference>
<organism evidence="6 7">
    <name type="scientific">Meloidogyne hapla</name>
    <name type="common">Root-knot nematode worm</name>
    <dbReference type="NCBI Taxonomy" id="6305"/>
    <lineage>
        <taxon>Eukaryota</taxon>
        <taxon>Metazoa</taxon>
        <taxon>Ecdysozoa</taxon>
        <taxon>Nematoda</taxon>
        <taxon>Chromadorea</taxon>
        <taxon>Rhabditida</taxon>
        <taxon>Tylenchina</taxon>
        <taxon>Tylenchomorpha</taxon>
        <taxon>Tylenchoidea</taxon>
        <taxon>Meloidogynidae</taxon>
        <taxon>Meloidogyninae</taxon>
        <taxon>Meloidogyne</taxon>
    </lineage>
</organism>
<feature type="region of interest" description="Disordered" evidence="4">
    <location>
        <begin position="83"/>
        <end position="105"/>
    </location>
</feature>
<feature type="compositionally biased region" description="Low complexity" evidence="4">
    <location>
        <begin position="1"/>
        <end position="26"/>
    </location>
</feature>
<evidence type="ECO:0000259" key="5">
    <source>
        <dbReference type="PROSITE" id="PS50089"/>
    </source>
</evidence>
<evidence type="ECO:0000256" key="2">
    <source>
        <dbReference type="ARBA" id="ARBA00022833"/>
    </source>
</evidence>
<feature type="domain" description="RING-type" evidence="5">
    <location>
        <begin position="186"/>
        <end position="231"/>
    </location>
</feature>
<evidence type="ECO:0000313" key="6">
    <source>
        <dbReference type="Proteomes" id="UP000095281"/>
    </source>
</evidence>
<dbReference type="GO" id="GO:0008270">
    <property type="term" value="F:zinc ion binding"/>
    <property type="evidence" value="ECO:0007669"/>
    <property type="project" value="UniProtKB-KW"/>
</dbReference>
<feature type="region of interest" description="Disordered" evidence="4">
    <location>
        <begin position="1"/>
        <end position="53"/>
    </location>
</feature>
<sequence length="251" mass="28963">MSDFQSTSSSSSSSSPPTSSSTTTTSVVERRRIEGQQHIVSQDRAQRRTTVLGRREQLRERTLQNARARQWEVYIPNFDEDTEIDGVPLRTESSSSSSESLTDDEQLIRIPTTRNITLSASVIVRPKQQQQLHHHQQSEWHPFIDRYLRQQKSEEFMFRRQGLIKLNENFYWEEPSKLTPEGIDTCCICLDEDVVMTYATCEQKSVCIGCIDAWCSKFIKGNKYPKCPSCNLQTPYFKNISGEIIKVKIIK</sequence>
<dbReference type="PROSITE" id="PS50089">
    <property type="entry name" value="ZF_RING_2"/>
    <property type="match status" value="1"/>
</dbReference>
<keyword evidence="1 3" id="KW-0479">Metal-binding</keyword>
<keyword evidence="2" id="KW-0862">Zinc</keyword>
<keyword evidence="1 3" id="KW-0863">Zinc-finger</keyword>
<evidence type="ECO:0000256" key="3">
    <source>
        <dbReference type="PROSITE-ProRule" id="PRU00175"/>
    </source>
</evidence>
<dbReference type="SUPFAM" id="SSF57850">
    <property type="entry name" value="RING/U-box"/>
    <property type="match status" value="1"/>
</dbReference>
<accession>A0A1I8B2J3</accession>
<evidence type="ECO:0000256" key="4">
    <source>
        <dbReference type="SAM" id="MobiDB-lite"/>
    </source>
</evidence>